<proteinExistence type="predicted"/>
<sequence>MFELRSHAMFLLRYALTRGVRYIVLLSQYVKELKYYTNYSINCDGKGVEPLAPPVGSSVFNL</sequence>
<dbReference type="Proteomes" id="UP001501410">
    <property type="component" value="Unassembled WGS sequence"/>
</dbReference>
<evidence type="ECO:0000313" key="1">
    <source>
        <dbReference type="EMBL" id="GAA4451485.1"/>
    </source>
</evidence>
<gene>
    <name evidence="1" type="ORF">GCM10023092_09180</name>
</gene>
<reference evidence="2" key="1">
    <citation type="journal article" date="2019" name="Int. J. Syst. Evol. Microbiol.">
        <title>The Global Catalogue of Microorganisms (GCM) 10K type strain sequencing project: providing services to taxonomists for standard genome sequencing and annotation.</title>
        <authorList>
            <consortium name="The Broad Institute Genomics Platform"/>
            <consortium name="The Broad Institute Genome Sequencing Center for Infectious Disease"/>
            <person name="Wu L."/>
            <person name="Ma J."/>
        </authorList>
    </citation>
    <scope>NUCLEOTIDE SEQUENCE [LARGE SCALE GENOMIC DNA]</scope>
    <source>
        <strain evidence="2">JCM 31921</strain>
    </source>
</reference>
<organism evidence="1 2">
    <name type="scientific">Rurimicrobium arvi</name>
    <dbReference type="NCBI Taxonomy" id="2049916"/>
    <lineage>
        <taxon>Bacteria</taxon>
        <taxon>Pseudomonadati</taxon>
        <taxon>Bacteroidota</taxon>
        <taxon>Chitinophagia</taxon>
        <taxon>Chitinophagales</taxon>
        <taxon>Chitinophagaceae</taxon>
        <taxon>Rurimicrobium</taxon>
    </lineage>
</organism>
<name>A0ABP8MN37_9BACT</name>
<dbReference type="EMBL" id="BAABEZ010000006">
    <property type="protein sequence ID" value="GAA4451485.1"/>
    <property type="molecule type" value="Genomic_DNA"/>
</dbReference>
<comment type="caution">
    <text evidence="1">The sequence shown here is derived from an EMBL/GenBank/DDBJ whole genome shotgun (WGS) entry which is preliminary data.</text>
</comment>
<evidence type="ECO:0000313" key="2">
    <source>
        <dbReference type="Proteomes" id="UP001501410"/>
    </source>
</evidence>
<keyword evidence="2" id="KW-1185">Reference proteome</keyword>
<protein>
    <submittedName>
        <fullName evidence="1">Uncharacterized protein</fullName>
    </submittedName>
</protein>
<accession>A0ABP8MN37</accession>